<feature type="compositionally biased region" description="Polar residues" evidence="1">
    <location>
        <begin position="28"/>
        <end position="38"/>
    </location>
</feature>
<keyword evidence="4" id="KW-1185">Reference proteome</keyword>
<gene>
    <name evidence="3" type="ORF">DEVEQU_03789</name>
</gene>
<evidence type="ECO:0000256" key="1">
    <source>
        <dbReference type="SAM" id="MobiDB-lite"/>
    </source>
</evidence>
<evidence type="ECO:0000313" key="4">
    <source>
        <dbReference type="Proteomes" id="UP000268844"/>
    </source>
</evidence>
<organism evidence="3 4">
    <name type="scientific">Devosia equisanguinis</name>
    <dbReference type="NCBI Taxonomy" id="2490941"/>
    <lineage>
        <taxon>Bacteria</taxon>
        <taxon>Pseudomonadati</taxon>
        <taxon>Pseudomonadota</taxon>
        <taxon>Alphaproteobacteria</taxon>
        <taxon>Hyphomicrobiales</taxon>
        <taxon>Devosiaceae</taxon>
        <taxon>Devosia</taxon>
    </lineage>
</organism>
<dbReference type="Proteomes" id="UP000268844">
    <property type="component" value="Unassembled WGS sequence"/>
</dbReference>
<evidence type="ECO:0000313" key="3">
    <source>
        <dbReference type="EMBL" id="VDS06625.1"/>
    </source>
</evidence>
<feature type="compositionally biased region" description="Pro residues" evidence="1">
    <location>
        <begin position="213"/>
        <end position="223"/>
    </location>
</feature>
<reference evidence="3 4" key="1">
    <citation type="submission" date="2018-12" db="EMBL/GenBank/DDBJ databases">
        <authorList>
            <person name="Criscuolo A."/>
        </authorList>
    </citation>
    <scope>NUCLEOTIDE SEQUENCE [LARGE SCALE GENOMIC DNA]</scope>
    <source>
        <strain evidence="3">ACIP1116281</strain>
    </source>
</reference>
<keyword evidence="2" id="KW-0732">Signal</keyword>
<feature type="region of interest" description="Disordered" evidence="1">
    <location>
        <begin position="28"/>
        <end position="66"/>
    </location>
</feature>
<dbReference type="GO" id="GO:0042597">
    <property type="term" value="C:periplasmic space"/>
    <property type="evidence" value="ECO:0007669"/>
    <property type="project" value="InterPro"/>
</dbReference>
<feature type="compositionally biased region" description="Low complexity" evidence="1">
    <location>
        <begin position="124"/>
        <end position="133"/>
    </location>
</feature>
<sequence length="223" mass="22816">MKTLYTSAIVALMTTTLGLSAVAPAMAQTATPTENSQAAKPGEANGFRPGKPGNDGPRHGGGMGELLGFERGAEAIEIALVRLSHRLELTSEQQTLLATLKTDALSAAETFATTTEGLRPTPPTEGETVTPPTFGQRLDNQIALEKARLAALEAVRPSAKAFFDSLSEEQVAQLAPPQGKFGGPGNGGHHRPGPHGAPGMNGMGEMGGDDVAPPAPPAPAPQG</sequence>
<name>A0A3S4DT22_9HYPH</name>
<dbReference type="EMBL" id="UZWD01000058">
    <property type="protein sequence ID" value="VDS06625.1"/>
    <property type="molecule type" value="Genomic_DNA"/>
</dbReference>
<proteinExistence type="predicted"/>
<dbReference type="AlphaFoldDB" id="A0A3S4DT22"/>
<protein>
    <recommendedName>
        <fullName evidence="5">LTXXQ motif family protein</fullName>
    </recommendedName>
</protein>
<feature type="signal peptide" evidence="2">
    <location>
        <begin position="1"/>
        <end position="27"/>
    </location>
</feature>
<evidence type="ECO:0000256" key="2">
    <source>
        <dbReference type="SAM" id="SignalP"/>
    </source>
</evidence>
<feature type="chain" id="PRO_5018555517" description="LTXXQ motif family protein" evidence="2">
    <location>
        <begin position="28"/>
        <end position="223"/>
    </location>
</feature>
<feature type="region of interest" description="Disordered" evidence="1">
    <location>
        <begin position="113"/>
        <end position="134"/>
    </location>
</feature>
<accession>A0A3S4DT22</accession>
<evidence type="ECO:0008006" key="5">
    <source>
        <dbReference type="Google" id="ProtNLM"/>
    </source>
</evidence>
<feature type="region of interest" description="Disordered" evidence="1">
    <location>
        <begin position="170"/>
        <end position="223"/>
    </location>
</feature>
<dbReference type="RefSeq" id="WP_164550484.1">
    <property type="nucleotide sequence ID" value="NZ_JBHTMH010000001.1"/>
</dbReference>